<keyword evidence="4" id="KW-1185">Reference proteome</keyword>
<dbReference type="Pfam" id="PF01636">
    <property type="entry name" value="APH"/>
    <property type="match status" value="1"/>
</dbReference>
<dbReference type="EMBL" id="KN846961">
    <property type="protein sequence ID" value="KIW64777.1"/>
    <property type="molecule type" value="Genomic_DNA"/>
</dbReference>
<evidence type="ECO:0000313" key="3">
    <source>
        <dbReference type="EMBL" id="KIW64777.1"/>
    </source>
</evidence>
<dbReference type="InterPro" id="IPR051678">
    <property type="entry name" value="AGP_Transferase"/>
</dbReference>
<reference evidence="3 4" key="1">
    <citation type="submission" date="2015-01" db="EMBL/GenBank/DDBJ databases">
        <title>The Genome Sequence of Capronia semiimmersa CBS27337.</title>
        <authorList>
            <consortium name="The Broad Institute Genomics Platform"/>
            <person name="Cuomo C."/>
            <person name="de Hoog S."/>
            <person name="Gorbushina A."/>
            <person name="Stielow B."/>
            <person name="Teixiera M."/>
            <person name="Abouelleil A."/>
            <person name="Chapman S.B."/>
            <person name="Priest M."/>
            <person name="Young S.K."/>
            <person name="Wortman J."/>
            <person name="Nusbaum C."/>
            <person name="Birren B."/>
        </authorList>
    </citation>
    <scope>NUCLEOTIDE SEQUENCE [LARGE SCALE GENOMIC DNA]</scope>
    <source>
        <strain evidence="3 4">CBS 27337</strain>
    </source>
</reference>
<organism evidence="3 4">
    <name type="scientific">Phialophora macrospora</name>
    <dbReference type="NCBI Taxonomy" id="1851006"/>
    <lineage>
        <taxon>Eukaryota</taxon>
        <taxon>Fungi</taxon>
        <taxon>Dikarya</taxon>
        <taxon>Ascomycota</taxon>
        <taxon>Pezizomycotina</taxon>
        <taxon>Eurotiomycetes</taxon>
        <taxon>Chaetothyriomycetidae</taxon>
        <taxon>Chaetothyriales</taxon>
        <taxon>Herpotrichiellaceae</taxon>
        <taxon>Phialophora</taxon>
    </lineage>
</organism>
<feature type="region of interest" description="Disordered" evidence="1">
    <location>
        <begin position="60"/>
        <end position="88"/>
    </location>
</feature>
<accession>A0A0D2DRE1</accession>
<evidence type="ECO:0000313" key="4">
    <source>
        <dbReference type="Proteomes" id="UP000054266"/>
    </source>
</evidence>
<dbReference type="PANTHER" id="PTHR21310:SF58">
    <property type="entry name" value="AMINOGLYCOSIDE PHOSPHOTRANSFERASE DOMAIN-CONTAINING PROTEIN"/>
    <property type="match status" value="1"/>
</dbReference>
<dbReference type="PANTHER" id="PTHR21310">
    <property type="entry name" value="AMINOGLYCOSIDE PHOSPHOTRANSFERASE-RELATED-RELATED"/>
    <property type="match status" value="1"/>
</dbReference>
<dbReference type="CDD" id="cd05120">
    <property type="entry name" value="APH_ChoK_like"/>
    <property type="match status" value="1"/>
</dbReference>
<dbReference type="AlphaFoldDB" id="A0A0D2DRE1"/>
<feature type="domain" description="Aminoglycoside phosphotransferase" evidence="2">
    <location>
        <begin position="145"/>
        <end position="336"/>
    </location>
</feature>
<dbReference type="Proteomes" id="UP000054266">
    <property type="component" value="Unassembled WGS sequence"/>
</dbReference>
<dbReference type="InterPro" id="IPR011009">
    <property type="entry name" value="Kinase-like_dom_sf"/>
</dbReference>
<protein>
    <recommendedName>
        <fullName evidence="2">Aminoglycoside phosphotransferase domain-containing protein</fullName>
    </recommendedName>
</protein>
<dbReference type="SUPFAM" id="SSF56112">
    <property type="entry name" value="Protein kinase-like (PK-like)"/>
    <property type="match status" value="1"/>
</dbReference>
<sequence length="356" mass="40565">LTSLCHGTRRQTVKDWQVTLYTLRGTCNRESTEQATTALSRLHCFPELSSTHLTCNAFSPTKPHFPPTPANGAARGRAKRHRLSGSSTLTKYEMTNQSSETEAIEAAFDAARADPSAILLDLPRRKIFRANGRVIKFGPDVDIYEAKAMAFIADSGLPVPIPKVFRGEIFEDGTTVIEMEDVPGETLQEVWPTLSEEGKQSFARQMNAILEQLRSLQGRYIGSVEEGPVVDMRRSTERGGPFFSETDFNTFLRHNVVSKTPRIYHRMLAGLMSDSHRILFTHGDLSPRNIIVRKGRIVGLLDWECAGWYPEYWEYVRFFRNIYTRIDWHEYAEIIFTDSYPGEVMADHFLGRLTRH</sequence>
<name>A0A0D2DRE1_9EURO</name>
<dbReference type="InterPro" id="IPR002575">
    <property type="entry name" value="Aminoglycoside_PTrfase"/>
</dbReference>
<evidence type="ECO:0000256" key="1">
    <source>
        <dbReference type="SAM" id="MobiDB-lite"/>
    </source>
</evidence>
<dbReference type="Gene3D" id="3.90.1200.10">
    <property type="match status" value="1"/>
</dbReference>
<dbReference type="STRING" id="5601.A0A0D2DRE1"/>
<dbReference type="HOGENOM" id="CLU_021768_5_3_1"/>
<proteinExistence type="predicted"/>
<evidence type="ECO:0000259" key="2">
    <source>
        <dbReference type="Pfam" id="PF01636"/>
    </source>
</evidence>
<feature type="non-terminal residue" evidence="3">
    <location>
        <position position="1"/>
    </location>
</feature>
<gene>
    <name evidence="3" type="ORF">PV04_09687</name>
</gene>